<dbReference type="VEuPathDB" id="FungiDB:AB675_2889"/>
<dbReference type="OrthoDB" id="6359816at2759"/>
<dbReference type="CDD" id="cd18186">
    <property type="entry name" value="BTB_POZ_ZBTB_KLHL-like"/>
    <property type="match status" value="1"/>
</dbReference>
<dbReference type="STRING" id="1664694.A0A0N1H5Q4"/>
<dbReference type="Gene3D" id="3.30.710.10">
    <property type="entry name" value="Potassium Channel Kv1.1, Chain A"/>
    <property type="match status" value="1"/>
</dbReference>
<dbReference type="SUPFAM" id="SSF54695">
    <property type="entry name" value="POZ domain"/>
    <property type="match status" value="1"/>
</dbReference>
<dbReference type="AlphaFoldDB" id="A0A0N1H5Q4"/>
<dbReference type="Pfam" id="PF00651">
    <property type="entry name" value="BTB"/>
    <property type="match status" value="1"/>
</dbReference>
<name>A0A0N1H5Q4_9EURO</name>
<dbReference type="InterPro" id="IPR000210">
    <property type="entry name" value="BTB/POZ_dom"/>
</dbReference>
<proteinExistence type="predicted"/>
<reference evidence="2 3" key="1">
    <citation type="submission" date="2015-06" db="EMBL/GenBank/DDBJ databases">
        <title>Draft genome of the ant-associated black yeast Phialophora attae CBS 131958.</title>
        <authorList>
            <person name="Moreno L.F."/>
            <person name="Stielow B.J."/>
            <person name="de Hoog S."/>
            <person name="Vicente V.A."/>
            <person name="Weiss V.A."/>
            <person name="de Vries M."/>
            <person name="Cruz L.M."/>
            <person name="Souza E.M."/>
        </authorList>
    </citation>
    <scope>NUCLEOTIDE SEQUENCE [LARGE SCALE GENOMIC DNA]</scope>
    <source>
        <strain evidence="2 3">CBS 131958</strain>
    </source>
</reference>
<dbReference type="PANTHER" id="PTHR47843">
    <property type="entry name" value="BTB DOMAIN-CONTAINING PROTEIN-RELATED"/>
    <property type="match status" value="1"/>
</dbReference>
<evidence type="ECO:0000313" key="3">
    <source>
        <dbReference type="Proteomes" id="UP000038010"/>
    </source>
</evidence>
<dbReference type="Proteomes" id="UP000038010">
    <property type="component" value="Unassembled WGS sequence"/>
</dbReference>
<accession>A0A0N1H5Q4</accession>
<comment type="caution">
    <text evidence="2">The sequence shown here is derived from an EMBL/GenBank/DDBJ whole genome shotgun (WGS) entry which is preliminary data.</text>
</comment>
<feature type="domain" description="BTB" evidence="1">
    <location>
        <begin position="19"/>
        <end position="78"/>
    </location>
</feature>
<gene>
    <name evidence="2" type="ORF">AB675_2889</name>
</gene>
<evidence type="ECO:0000313" key="2">
    <source>
        <dbReference type="EMBL" id="KPI36417.1"/>
    </source>
</evidence>
<keyword evidence="3" id="KW-1185">Reference proteome</keyword>
<dbReference type="PANTHER" id="PTHR47843:SF5">
    <property type="entry name" value="BTB_POZ DOMAIN PROTEIN"/>
    <property type="match status" value="1"/>
</dbReference>
<dbReference type="RefSeq" id="XP_017996380.1">
    <property type="nucleotide sequence ID" value="XM_018142895.1"/>
</dbReference>
<organism evidence="2 3">
    <name type="scientific">Cyphellophora attinorum</name>
    <dbReference type="NCBI Taxonomy" id="1664694"/>
    <lineage>
        <taxon>Eukaryota</taxon>
        <taxon>Fungi</taxon>
        <taxon>Dikarya</taxon>
        <taxon>Ascomycota</taxon>
        <taxon>Pezizomycotina</taxon>
        <taxon>Eurotiomycetes</taxon>
        <taxon>Chaetothyriomycetidae</taxon>
        <taxon>Chaetothyriales</taxon>
        <taxon>Cyphellophoraceae</taxon>
        <taxon>Cyphellophora</taxon>
    </lineage>
</organism>
<dbReference type="PROSITE" id="PS50097">
    <property type="entry name" value="BTB"/>
    <property type="match status" value="1"/>
</dbReference>
<sequence>MSGLSRDQTVELLKTGKYSDFTIKCGNKSFAVHKAIIASRSDFFRVAIDSGFRETIENEITIGEAPPLAVAMVIVYLYIFKSSKQCDLGKLWGFFCQTFLREFTDGEHDETLGFEDTINLYLLADRFMLPELRRAADKNIGWRLVTQWRMEGEDYDEDVTLEDCIEKIYTMVPSSVDLIRCLTTWILSGSEVSRLLLGQRLADAMEEEWHGRILDLAKTYDPEGVTSGKLWLQQLQYTMQAVGRWKTSCIVCPKTGQHWLYARQLEHSWSVWRRAPRRCV</sequence>
<dbReference type="GeneID" id="28734775"/>
<protein>
    <recommendedName>
        <fullName evidence="1">BTB domain-containing protein</fullName>
    </recommendedName>
</protein>
<evidence type="ECO:0000259" key="1">
    <source>
        <dbReference type="PROSITE" id="PS50097"/>
    </source>
</evidence>
<dbReference type="SMART" id="SM00225">
    <property type="entry name" value="BTB"/>
    <property type="match status" value="1"/>
</dbReference>
<dbReference type="EMBL" id="LFJN01000031">
    <property type="protein sequence ID" value="KPI36417.1"/>
    <property type="molecule type" value="Genomic_DNA"/>
</dbReference>
<dbReference type="InterPro" id="IPR011333">
    <property type="entry name" value="SKP1/BTB/POZ_sf"/>
</dbReference>